<comment type="caution">
    <text evidence="3">The sequence shown here is derived from an EMBL/GenBank/DDBJ whole genome shotgun (WGS) entry which is preliminary data.</text>
</comment>
<dbReference type="Proteomes" id="UP001212841">
    <property type="component" value="Unassembled WGS sequence"/>
</dbReference>
<evidence type="ECO:0000313" key="3">
    <source>
        <dbReference type="EMBL" id="KAJ3047119.1"/>
    </source>
</evidence>
<evidence type="ECO:0000256" key="2">
    <source>
        <dbReference type="SAM" id="Phobius"/>
    </source>
</evidence>
<feature type="region of interest" description="Disordered" evidence="1">
    <location>
        <begin position="1"/>
        <end position="23"/>
    </location>
</feature>
<organism evidence="3 4">
    <name type="scientific">Rhizophlyctis rosea</name>
    <dbReference type="NCBI Taxonomy" id="64517"/>
    <lineage>
        <taxon>Eukaryota</taxon>
        <taxon>Fungi</taxon>
        <taxon>Fungi incertae sedis</taxon>
        <taxon>Chytridiomycota</taxon>
        <taxon>Chytridiomycota incertae sedis</taxon>
        <taxon>Chytridiomycetes</taxon>
        <taxon>Rhizophlyctidales</taxon>
        <taxon>Rhizophlyctidaceae</taxon>
        <taxon>Rhizophlyctis</taxon>
    </lineage>
</organism>
<gene>
    <name evidence="3" type="ORF">HK097_000223</name>
</gene>
<feature type="region of interest" description="Disordered" evidence="1">
    <location>
        <begin position="92"/>
        <end position="148"/>
    </location>
</feature>
<keyword evidence="4" id="KW-1185">Reference proteome</keyword>
<feature type="compositionally biased region" description="Low complexity" evidence="1">
    <location>
        <begin position="227"/>
        <end position="244"/>
    </location>
</feature>
<feature type="compositionally biased region" description="Low complexity" evidence="1">
    <location>
        <begin position="1"/>
        <end position="20"/>
    </location>
</feature>
<accession>A0AAD5S8C9</accession>
<dbReference type="EMBL" id="JADGJD010001024">
    <property type="protein sequence ID" value="KAJ3047119.1"/>
    <property type="molecule type" value="Genomic_DNA"/>
</dbReference>
<feature type="compositionally biased region" description="Low complexity" evidence="1">
    <location>
        <begin position="101"/>
        <end position="137"/>
    </location>
</feature>
<evidence type="ECO:0000256" key="1">
    <source>
        <dbReference type="SAM" id="MobiDB-lite"/>
    </source>
</evidence>
<keyword evidence="2" id="KW-0812">Transmembrane</keyword>
<name>A0AAD5S8C9_9FUNG</name>
<keyword evidence="2" id="KW-1133">Transmembrane helix</keyword>
<dbReference type="AlphaFoldDB" id="A0AAD5S8C9"/>
<feature type="transmembrane region" description="Helical" evidence="2">
    <location>
        <begin position="38"/>
        <end position="59"/>
    </location>
</feature>
<keyword evidence="2" id="KW-0472">Membrane</keyword>
<reference evidence="3" key="1">
    <citation type="submission" date="2020-05" db="EMBL/GenBank/DDBJ databases">
        <title>Phylogenomic resolution of chytrid fungi.</title>
        <authorList>
            <person name="Stajich J.E."/>
            <person name="Amses K."/>
            <person name="Simmons R."/>
            <person name="Seto K."/>
            <person name="Myers J."/>
            <person name="Bonds A."/>
            <person name="Quandt C.A."/>
            <person name="Barry K."/>
            <person name="Liu P."/>
            <person name="Grigoriev I."/>
            <person name="Longcore J.E."/>
            <person name="James T.Y."/>
        </authorList>
    </citation>
    <scope>NUCLEOTIDE SEQUENCE</scope>
    <source>
        <strain evidence="3">JEL0318</strain>
    </source>
</reference>
<feature type="compositionally biased region" description="Low complexity" evidence="1">
    <location>
        <begin position="197"/>
        <end position="214"/>
    </location>
</feature>
<proteinExistence type="predicted"/>
<feature type="region of interest" description="Disordered" evidence="1">
    <location>
        <begin position="194"/>
        <end position="293"/>
    </location>
</feature>
<sequence length="293" mass="31359">MSSTGGNSADSSSSTNQSSGYTWGSGRSNYYGGKYTEATLPVIGVVTGLFVIGAAWYFYNYKRQQKRLKDPNYLPSYFESNQLRSLALQNERNAQRRNRQRAQSSPLPNTSSTTTTTTNNTTSSSSSSSSSTSQTTTTPPPDYSLDTSRTAANHIPAWMLAQMGVRIVRDEIDGSITLLTVEDNDGVLEIAVERNTPPSSSISSSSPLSESPNSIQNTLPGSPPSSIPSVLASSLPSSVSTLDSVMRESTPVPVVRVDGPKVILTNGQRSEGEAGNRESWGPPPQYQNDSQNG</sequence>
<evidence type="ECO:0000313" key="4">
    <source>
        <dbReference type="Proteomes" id="UP001212841"/>
    </source>
</evidence>
<protein>
    <submittedName>
        <fullName evidence="3">Uncharacterized protein</fullName>
    </submittedName>
</protein>